<feature type="compositionally biased region" description="Low complexity" evidence="1">
    <location>
        <begin position="94"/>
        <end position="114"/>
    </location>
</feature>
<keyword evidence="2" id="KW-0812">Transmembrane</keyword>
<dbReference type="EMBL" id="WHUG01000003">
    <property type="protein sequence ID" value="MQA38247.1"/>
    <property type="molecule type" value="Genomic_DNA"/>
</dbReference>
<feature type="compositionally biased region" description="Basic and acidic residues" evidence="1">
    <location>
        <begin position="147"/>
        <end position="157"/>
    </location>
</feature>
<feature type="region of interest" description="Disordered" evidence="1">
    <location>
        <begin position="147"/>
        <end position="172"/>
    </location>
</feature>
<dbReference type="RefSeq" id="WP_152837674.1">
    <property type="nucleotide sequence ID" value="NZ_WHUG01000003.1"/>
</dbReference>
<keyword evidence="2" id="KW-1133">Transmembrane helix</keyword>
<proteinExistence type="predicted"/>
<sequence>MSAVLSQFQPAPLRRPGIVAGIAVSLVLHAALIFGWRLAAPSAPDETKPAKTMTVWLQPPAPPKPIIAKVEPPPPKPEPVQPRKKERPQVAERASPPKAVAAAAAESAPAPAAAQAITLPPASTAPDPLHPELQPKQFDMNAALKTARKEANAKDPARAGLPVAQLEDHPLYPEQRDSKLARDIKGAARPSCLKEGGNLLTPLIWLLDKKDSGCKF</sequence>
<keyword evidence="2" id="KW-0472">Membrane</keyword>
<name>A0A6A7MZR9_9BURK</name>
<dbReference type="Proteomes" id="UP000440498">
    <property type="component" value="Unassembled WGS sequence"/>
</dbReference>
<evidence type="ECO:0000313" key="4">
    <source>
        <dbReference type="Proteomes" id="UP000440498"/>
    </source>
</evidence>
<keyword evidence="4" id="KW-1185">Reference proteome</keyword>
<accession>A0A6A7MZR9</accession>
<dbReference type="AlphaFoldDB" id="A0A6A7MZR9"/>
<gene>
    <name evidence="3" type="ORF">GEV02_08820</name>
</gene>
<organism evidence="3 4">
    <name type="scientific">Rugamonas aquatica</name>
    <dbReference type="NCBI Taxonomy" id="2743357"/>
    <lineage>
        <taxon>Bacteria</taxon>
        <taxon>Pseudomonadati</taxon>
        <taxon>Pseudomonadota</taxon>
        <taxon>Betaproteobacteria</taxon>
        <taxon>Burkholderiales</taxon>
        <taxon>Oxalobacteraceae</taxon>
        <taxon>Telluria group</taxon>
        <taxon>Rugamonas</taxon>
    </lineage>
</organism>
<evidence type="ECO:0000256" key="2">
    <source>
        <dbReference type="SAM" id="Phobius"/>
    </source>
</evidence>
<reference evidence="3 4" key="1">
    <citation type="submission" date="2019-10" db="EMBL/GenBank/DDBJ databases">
        <title>Two novel species isolated from a subtropical stream in China.</title>
        <authorList>
            <person name="Lu H."/>
        </authorList>
    </citation>
    <scope>NUCLEOTIDE SEQUENCE [LARGE SCALE GENOMIC DNA]</scope>
    <source>
        <strain evidence="3 4">FT29W</strain>
    </source>
</reference>
<feature type="compositionally biased region" description="Basic and acidic residues" evidence="1">
    <location>
        <begin position="81"/>
        <end position="90"/>
    </location>
</feature>
<evidence type="ECO:0000256" key="1">
    <source>
        <dbReference type="SAM" id="MobiDB-lite"/>
    </source>
</evidence>
<feature type="transmembrane region" description="Helical" evidence="2">
    <location>
        <begin position="18"/>
        <end position="39"/>
    </location>
</feature>
<evidence type="ECO:0000313" key="3">
    <source>
        <dbReference type="EMBL" id="MQA38247.1"/>
    </source>
</evidence>
<feature type="region of interest" description="Disordered" evidence="1">
    <location>
        <begin position="42"/>
        <end position="114"/>
    </location>
</feature>
<comment type="caution">
    <text evidence="3">The sequence shown here is derived from an EMBL/GenBank/DDBJ whole genome shotgun (WGS) entry which is preliminary data.</text>
</comment>
<protein>
    <submittedName>
        <fullName evidence="3">Uncharacterized protein</fullName>
    </submittedName>
</protein>
<feature type="compositionally biased region" description="Pro residues" evidence="1">
    <location>
        <begin position="59"/>
        <end position="80"/>
    </location>
</feature>